<dbReference type="RefSeq" id="WP_194537814.1">
    <property type="nucleotide sequence ID" value="NZ_JACEFB010000005.1"/>
</dbReference>
<dbReference type="AlphaFoldDB" id="A0A7V8VE51"/>
<proteinExistence type="predicted"/>
<dbReference type="EMBL" id="JACEFB010000005">
    <property type="protein sequence ID" value="MBA2226385.1"/>
    <property type="molecule type" value="Genomic_DNA"/>
</dbReference>
<organism evidence="2 3">
    <name type="scientific">Thermogemmata fonticola</name>
    <dbReference type="NCBI Taxonomy" id="2755323"/>
    <lineage>
        <taxon>Bacteria</taxon>
        <taxon>Pseudomonadati</taxon>
        <taxon>Planctomycetota</taxon>
        <taxon>Planctomycetia</taxon>
        <taxon>Gemmatales</taxon>
        <taxon>Gemmataceae</taxon>
        <taxon>Thermogemmata</taxon>
    </lineage>
</organism>
<evidence type="ECO:0000313" key="3">
    <source>
        <dbReference type="Proteomes" id="UP000542342"/>
    </source>
</evidence>
<name>A0A7V8VE51_9BACT</name>
<dbReference type="Proteomes" id="UP000542342">
    <property type="component" value="Unassembled WGS sequence"/>
</dbReference>
<feature type="transmembrane region" description="Helical" evidence="1">
    <location>
        <begin position="117"/>
        <end position="141"/>
    </location>
</feature>
<feature type="transmembrane region" description="Helical" evidence="1">
    <location>
        <begin position="83"/>
        <end position="105"/>
    </location>
</feature>
<sequence length="143" mass="15581">MNAAVIVLLFCCGLITLALVAVYLLTFAFRYACVLCGLPKPSMWTAFGMLVLIWICKTVAEAIMKTMVEQGCQRFGLPPWEGWLIVFLLVLPIDLLISASMHAVFMGIRIGKGIEVWFVQWLMIGAILAAIAGVAAVYILAAA</sequence>
<reference evidence="2 3" key="1">
    <citation type="submission" date="2020-07" db="EMBL/GenBank/DDBJ databases">
        <title>Thermogemmata thermophila gen. nov., sp. nov., a novel moderate thermophilic planctomycete from a Kamchatka hot spring.</title>
        <authorList>
            <person name="Elcheninov A.G."/>
            <person name="Podosokorskaya O.A."/>
            <person name="Kovaleva O.L."/>
            <person name="Novikov A."/>
            <person name="Bonch-Osmolovskaya E.A."/>
            <person name="Toshchakov S.V."/>
            <person name="Kublanov I.V."/>
        </authorList>
    </citation>
    <scope>NUCLEOTIDE SEQUENCE [LARGE SCALE GENOMIC DNA]</scope>
    <source>
        <strain evidence="2 3">2918</strain>
    </source>
</reference>
<gene>
    <name evidence="2" type="ORF">H0921_09460</name>
</gene>
<protein>
    <submittedName>
        <fullName evidence="2">Uncharacterized protein</fullName>
    </submittedName>
</protein>
<feature type="transmembrane region" description="Helical" evidence="1">
    <location>
        <begin position="44"/>
        <end position="63"/>
    </location>
</feature>
<keyword evidence="1" id="KW-0812">Transmembrane</keyword>
<evidence type="ECO:0000313" key="2">
    <source>
        <dbReference type="EMBL" id="MBA2226385.1"/>
    </source>
</evidence>
<keyword evidence="1" id="KW-0472">Membrane</keyword>
<accession>A0A7V8VE51</accession>
<evidence type="ECO:0000256" key="1">
    <source>
        <dbReference type="SAM" id="Phobius"/>
    </source>
</evidence>
<feature type="transmembrane region" description="Helical" evidence="1">
    <location>
        <begin position="6"/>
        <end position="32"/>
    </location>
</feature>
<keyword evidence="3" id="KW-1185">Reference proteome</keyword>
<keyword evidence="1" id="KW-1133">Transmembrane helix</keyword>
<comment type="caution">
    <text evidence="2">The sequence shown here is derived from an EMBL/GenBank/DDBJ whole genome shotgun (WGS) entry which is preliminary data.</text>
</comment>